<dbReference type="InterPro" id="IPR023393">
    <property type="entry name" value="START-like_dom_sf"/>
</dbReference>
<organism evidence="1 2">
    <name type="scientific">Phytophthora ramorum</name>
    <name type="common">Sudden oak death agent</name>
    <dbReference type="NCBI Taxonomy" id="164328"/>
    <lineage>
        <taxon>Eukaryota</taxon>
        <taxon>Sar</taxon>
        <taxon>Stramenopiles</taxon>
        <taxon>Oomycota</taxon>
        <taxon>Peronosporomycetes</taxon>
        <taxon>Peronosporales</taxon>
        <taxon>Peronosporaceae</taxon>
        <taxon>Phytophthora</taxon>
    </lineage>
</organism>
<dbReference type="Gene3D" id="3.30.530.20">
    <property type="match status" value="1"/>
</dbReference>
<dbReference type="PANTHER" id="PTHR13510:SF44">
    <property type="entry name" value="RABENOSYN-5"/>
    <property type="match status" value="1"/>
</dbReference>
<proteinExistence type="predicted"/>
<dbReference type="VEuPathDB" id="FungiDB:KRP23_4480"/>
<dbReference type="eggNOG" id="ENOG502SMH6">
    <property type="taxonomic scope" value="Eukaryota"/>
</dbReference>
<dbReference type="InterPro" id="IPR052727">
    <property type="entry name" value="Rab4/Rab5_effector"/>
</dbReference>
<dbReference type="VEuPathDB" id="FungiDB:KRP22_10450"/>
<dbReference type="OMA" id="IIGFYRQ"/>
<reference evidence="1" key="2">
    <citation type="submission" date="2015-06" db="UniProtKB">
        <authorList>
            <consortium name="EnsemblProtists"/>
        </authorList>
    </citation>
    <scope>IDENTIFICATION</scope>
    <source>
        <strain evidence="1">Pr102</strain>
    </source>
</reference>
<dbReference type="HOGENOM" id="CLU_015303_0_1_1"/>
<dbReference type="PANTHER" id="PTHR13510">
    <property type="entry name" value="FYVE-FINGER-CONTAINING RAB5 EFFECTOR PROTEIN RABENOSYN-5-RELATED"/>
    <property type="match status" value="1"/>
</dbReference>
<accession>H3GZN9</accession>
<evidence type="ECO:0008006" key="3">
    <source>
        <dbReference type="Google" id="ProtNLM"/>
    </source>
</evidence>
<dbReference type="EnsemblProtists" id="Phyra83289">
    <property type="protein sequence ID" value="Phyra83289"/>
    <property type="gene ID" value="Phyra83289"/>
</dbReference>
<reference evidence="2" key="1">
    <citation type="journal article" date="2006" name="Science">
        <title>Phytophthora genome sequences uncover evolutionary origins and mechanisms of pathogenesis.</title>
        <authorList>
            <person name="Tyler B.M."/>
            <person name="Tripathy S."/>
            <person name="Zhang X."/>
            <person name="Dehal P."/>
            <person name="Jiang R.H."/>
            <person name="Aerts A."/>
            <person name="Arredondo F.D."/>
            <person name="Baxter L."/>
            <person name="Bensasson D."/>
            <person name="Beynon J.L."/>
            <person name="Chapman J."/>
            <person name="Damasceno C.M."/>
            <person name="Dorrance A.E."/>
            <person name="Dou D."/>
            <person name="Dickerman A.W."/>
            <person name="Dubchak I.L."/>
            <person name="Garbelotto M."/>
            <person name="Gijzen M."/>
            <person name="Gordon S.G."/>
            <person name="Govers F."/>
            <person name="Grunwald N.J."/>
            <person name="Huang W."/>
            <person name="Ivors K.L."/>
            <person name="Jones R.W."/>
            <person name="Kamoun S."/>
            <person name="Krampis K."/>
            <person name="Lamour K.H."/>
            <person name="Lee M.K."/>
            <person name="McDonald W.H."/>
            <person name="Medina M."/>
            <person name="Meijer H.J."/>
            <person name="Nordberg E.K."/>
            <person name="Maclean D.J."/>
            <person name="Ospina-Giraldo M.D."/>
            <person name="Morris P.F."/>
            <person name="Phuntumart V."/>
            <person name="Putnam N.H."/>
            <person name="Rash S."/>
            <person name="Rose J.K."/>
            <person name="Sakihama Y."/>
            <person name="Salamov A.A."/>
            <person name="Savidor A."/>
            <person name="Scheuring C.F."/>
            <person name="Smith B.M."/>
            <person name="Sobral B.W."/>
            <person name="Terry A."/>
            <person name="Torto-Alalibo T.A."/>
            <person name="Win J."/>
            <person name="Xu Z."/>
            <person name="Zhang H."/>
            <person name="Grigoriev I.V."/>
            <person name="Rokhsar D.S."/>
            <person name="Boore J.L."/>
        </authorList>
    </citation>
    <scope>NUCLEOTIDE SEQUENCE [LARGE SCALE GENOMIC DNA]</scope>
    <source>
        <strain evidence="2">Pr102</strain>
    </source>
</reference>
<dbReference type="AlphaFoldDB" id="H3GZN9"/>
<dbReference type="Proteomes" id="UP000005238">
    <property type="component" value="Unassembled WGS sequence"/>
</dbReference>
<dbReference type="InParanoid" id="H3GZN9"/>
<evidence type="ECO:0000313" key="2">
    <source>
        <dbReference type="Proteomes" id="UP000005238"/>
    </source>
</evidence>
<keyword evidence="2" id="KW-1185">Reference proteome</keyword>
<sequence length="457" mass="50758">MAQVTSRPCRVTLSGCGDPAQDFGGDHKILHRELSSASSATIQTASNPARITMGKASFTTNPYPSLVLTEADREMLLELERDLIHEVFPKYEAFVVEDERKVKRAQWKAIGDDKNLHVYVERKDWSDAENEPMLSQDTSDNWQKHMPVILAVGTFEGELNDLMFGTVNPTQQIMRVKASYVKDYSDGAVLANIVLPTADDPFRSVSVKWTQINLPLNQTGLIQNRDFVCLETTGILHFASGDRVGYQLLHSIDFPQTKSFPGTIRAKHRIIGFYRQISHNVIDTFALDTVHPGGKVFRSVALEASAKALLSTTNYVICGQAKKLTWKLQHRQAETRLERHRSSTRSILAGDKSCATCERNLGPGSFGLPRVGAFRKGTCKLCMSPVCLKCKRPKAISFLTPDGKLLRHKITFCVKCISEVTQLDALPAARDQAEGYQAYSVMASLSGSDVLSDDLDF</sequence>
<protein>
    <recommendedName>
        <fullName evidence="3">FYVE-type domain-containing protein</fullName>
    </recommendedName>
</protein>
<evidence type="ECO:0000313" key="1">
    <source>
        <dbReference type="EnsemblProtists" id="Phyra83289"/>
    </source>
</evidence>
<name>H3GZN9_PHYRM</name>
<dbReference type="EMBL" id="DS566083">
    <property type="status" value="NOT_ANNOTATED_CDS"/>
    <property type="molecule type" value="Genomic_DNA"/>
</dbReference>